<dbReference type="AlphaFoldDB" id="A0A833PJC6"/>
<evidence type="ECO:0008006" key="3">
    <source>
        <dbReference type="Google" id="ProtNLM"/>
    </source>
</evidence>
<protein>
    <recommendedName>
        <fullName evidence="3">DNA-binding protein</fullName>
    </recommendedName>
</protein>
<dbReference type="Proteomes" id="UP000490535">
    <property type="component" value="Unassembled WGS sequence"/>
</dbReference>
<proteinExistence type="predicted"/>
<comment type="caution">
    <text evidence="1">The sequence shown here is derived from an EMBL/GenBank/DDBJ whole genome shotgun (WGS) entry which is preliminary data.</text>
</comment>
<reference evidence="2" key="1">
    <citation type="journal article" date="2020" name="MBio">
        <title>Horizontal gene transfer to a defensive symbiont with a reduced genome amongst a multipartite beetle microbiome.</title>
        <authorList>
            <person name="Waterworth S.C."/>
            <person name="Florez L.V."/>
            <person name="Rees E.R."/>
            <person name="Hertweck C."/>
            <person name="Kaltenpoth M."/>
            <person name="Kwan J.C."/>
        </authorList>
    </citation>
    <scope>NUCLEOTIDE SEQUENCE [LARGE SCALE GENOMIC DNA]</scope>
</reference>
<gene>
    <name evidence="1" type="ORF">GAK29_00915</name>
</gene>
<accession>A0A833PJC6</accession>
<dbReference type="EMBL" id="WNDP01000014">
    <property type="protein sequence ID" value="KAF1027109.1"/>
    <property type="molecule type" value="Genomic_DNA"/>
</dbReference>
<evidence type="ECO:0000313" key="2">
    <source>
        <dbReference type="Proteomes" id="UP000490535"/>
    </source>
</evidence>
<organism evidence="1 2">
    <name type="scientific">Acinetobacter bereziniae</name>
    <name type="common">Acinetobacter genomosp. 10</name>
    <dbReference type="NCBI Taxonomy" id="106648"/>
    <lineage>
        <taxon>Bacteria</taxon>
        <taxon>Pseudomonadati</taxon>
        <taxon>Pseudomonadota</taxon>
        <taxon>Gammaproteobacteria</taxon>
        <taxon>Moraxellales</taxon>
        <taxon>Moraxellaceae</taxon>
        <taxon>Acinetobacter</taxon>
    </lineage>
</organism>
<sequence length="86" mass="9670">MSRQTKLSKMTEGEKLLATKIFWESPNDAMFPPTTIALVFNVSIPWLQLKRCEGGGVPFTKGLRKISYSKGDAVKYFEGQKLTNTL</sequence>
<evidence type="ECO:0000313" key="1">
    <source>
        <dbReference type="EMBL" id="KAF1027109.1"/>
    </source>
</evidence>
<name>A0A833PJC6_ACIBZ</name>